<evidence type="ECO:0000256" key="9">
    <source>
        <dbReference type="ARBA" id="ARBA00022676"/>
    </source>
</evidence>
<keyword evidence="8" id="KW-0399">Innate immunity</keyword>
<dbReference type="CDD" id="cd01437">
    <property type="entry name" value="parp_like"/>
    <property type="match status" value="1"/>
</dbReference>
<evidence type="ECO:0000259" key="32">
    <source>
        <dbReference type="PROSITE" id="PS50064"/>
    </source>
</evidence>
<evidence type="ECO:0000313" key="37">
    <source>
        <dbReference type="EMBL" id="KAJ8308841.1"/>
    </source>
</evidence>
<comment type="catalytic activity">
    <reaction evidence="27">
        <text>L-histidyl-[protein] + NAD(+) = N(tele)-(ADP-D-ribosyl)-L-histidyl-[protein] + nicotinamide + H(+)</text>
        <dbReference type="Rhea" id="RHEA:72071"/>
        <dbReference type="Rhea" id="RHEA-COMP:9745"/>
        <dbReference type="Rhea" id="RHEA-COMP:18085"/>
        <dbReference type="ChEBI" id="CHEBI:15378"/>
        <dbReference type="ChEBI" id="CHEBI:17154"/>
        <dbReference type="ChEBI" id="CHEBI:29979"/>
        <dbReference type="ChEBI" id="CHEBI:57540"/>
        <dbReference type="ChEBI" id="CHEBI:191398"/>
    </reaction>
    <physiologicalReaction direction="left-to-right" evidence="27">
        <dbReference type="Rhea" id="RHEA:72072"/>
    </physiologicalReaction>
</comment>
<keyword evidence="10 30" id="KW-0808">Transferase</keyword>
<evidence type="ECO:0000256" key="23">
    <source>
        <dbReference type="ARBA" id="ARBA00024159"/>
    </source>
</evidence>
<keyword evidence="14" id="KW-0013">ADP-ribosylation</keyword>
<feature type="region of interest" description="Disordered" evidence="31">
    <location>
        <begin position="82"/>
        <end position="103"/>
    </location>
</feature>
<keyword evidence="11" id="KW-0548">Nucleotidyltransferase</keyword>
<dbReference type="Pfam" id="PF21728">
    <property type="entry name" value="PADR1_N"/>
    <property type="match status" value="1"/>
</dbReference>
<keyword evidence="4" id="KW-0158">Chromosome</keyword>
<evidence type="ECO:0000256" key="30">
    <source>
        <dbReference type="RuleBase" id="RU362114"/>
    </source>
</evidence>
<evidence type="ECO:0000256" key="14">
    <source>
        <dbReference type="ARBA" id="ARBA00022765"/>
    </source>
</evidence>
<dbReference type="SUPFAM" id="SSF47587">
    <property type="entry name" value="Domain of poly(ADP-ribose) polymerase"/>
    <property type="match status" value="1"/>
</dbReference>
<dbReference type="EC" id="2.4.2.-" evidence="30"/>
<evidence type="ECO:0000256" key="4">
    <source>
        <dbReference type="ARBA" id="ARBA00022454"/>
    </source>
</evidence>
<feature type="region of interest" description="Disordered" evidence="31">
    <location>
        <begin position="195"/>
        <end position="233"/>
    </location>
</feature>
<evidence type="ECO:0000256" key="25">
    <source>
        <dbReference type="ARBA" id="ARBA00024347"/>
    </source>
</evidence>
<keyword evidence="20" id="KW-0238">DNA-binding</keyword>
<keyword evidence="13" id="KW-0677">Repeat</keyword>
<protein>
    <recommendedName>
        <fullName evidence="30">Poly [ADP-ribose] polymerase</fullName>
        <shortName evidence="30">PARP</shortName>
        <ecNumber evidence="30">2.4.2.-</ecNumber>
    </recommendedName>
</protein>
<evidence type="ECO:0000256" key="8">
    <source>
        <dbReference type="ARBA" id="ARBA00022588"/>
    </source>
</evidence>
<sequence>MADLPFKAEYAKSGRSSCKACKGSISQDSLRLAVMVQSPVFDGKIPNWFHYKCFWKRAKVNTVGDIHGYEGLRWEDQQKIKESVEGGGGGGSGGGGDSGGGSSGNYNDFTTEYAKSGKSTCRGCEDKIPKDEVRISKKEYDSVRAKMYGPVDLWYHLDCFVKDRDELEFGADMNVEKIKGYNQLKKEDRDLLVSKLGKGDKTAKKRKGGNDKGDSGGKKAKKEETEEEKKLKEQSQLIWSTRDNLTKHVSNSAMKILLELNGALGKVTNVLVMSQTGQNVCLLQKYQREEHLKFPKNTMIKKYKYVKRDRVYPAASASQSSMSASLDSVDSGSSGGSLDGMKFVIIGKTSKSKGDISKEIRSLGGFVVDKVSADVAACISTKDEVKKKSKNIKDAEKSDIHVVAEDFLEDVKKGGAALLIQKHSIAPWGSDPTHRIMTSSSVTKSIGKSAPSKKDEAYYTKSMPTKMKMKVKGGAAVDPDSGLEDTCHVIEEKGEIYNAVLGLVDVVKGTNSFYKLQALENDKTSTWYLFRAWGRVGTTIGGNKVERCGSKKSAIDSFKSLYGEKTGNAWEDRKDFKKYPNKFYPLEIDYGQDDEDDVKKIDMKGSKSKLPKAVQDLVCLIFDVENMKKAMMEFEKMPLGKLSKKQIESAYKVLTELTGLMEKGGTQTQFLDATNRFYTLVPHDFGLKKPPILNSSDIIKAKTEMLDNLLEIEVAYSLLKGGDDGEDPIDNHYKKLKTKIVPVDKKSKEFGRMVEYVKNTHASTHGSYELEVIDIFEIDREGEASRYAPFRDLHNKQLLWHGSRTTNYAGILSQGLRIAPPEAPVTGYMFGKGVYFADMVSKSANYCRTSKSDPIGLMMLCEVALGNMYERTGSDYITKLPKGMHSCKGVGMTCPDPSGAYKTKDDVIIPMGKDCEQNKI</sequence>
<keyword evidence="9 30" id="KW-0328">Glycosyltransferase</keyword>
<dbReference type="PROSITE" id="PS50064">
    <property type="entry name" value="ZF_PARP_2"/>
    <property type="match status" value="2"/>
</dbReference>
<evidence type="ECO:0000256" key="19">
    <source>
        <dbReference type="ARBA" id="ARBA00023027"/>
    </source>
</evidence>
<evidence type="ECO:0000256" key="11">
    <source>
        <dbReference type="ARBA" id="ARBA00022695"/>
    </source>
</evidence>
<keyword evidence="18" id="KW-0805">Transcription regulation</keyword>
<name>A0ABQ9EUH1_TEGGR</name>
<organism evidence="37 38">
    <name type="scientific">Tegillarca granosa</name>
    <name type="common">Malaysian cockle</name>
    <name type="synonym">Anadara granosa</name>
    <dbReference type="NCBI Taxonomy" id="220873"/>
    <lineage>
        <taxon>Eukaryota</taxon>
        <taxon>Metazoa</taxon>
        <taxon>Spiralia</taxon>
        <taxon>Lophotrochozoa</taxon>
        <taxon>Mollusca</taxon>
        <taxon>Bivalvia</taxon>
        <taxon>Autobranchia</taxon>
        <taxon>Pteriomorphia</taxon>
        <taxon>Arcoida</taxon>
        <taxon>Arcoidea</taxon>
        <taxon>Arcidae</taxon>
        <taxon>Tegillarca</taxon>
    </lineage>
</organism>
<dbReference type="InterPro" id="IPR036930">
    <property type="entry name" value="WGR_dom_sf"/>
</dbReference>
<dbReference type="Pfam" id="PF00644">
    <property type="entry name" value="PARP"/>
    <property type="match status" value="1"/>
</dbReference>
<feature type="domain" description="WGR" evidence="36">
    <location>
        <begin position="486"/>
        <end position="583"/>
    </location>
</feature>
<dbReference type="PROSITE" id="PS51977">
    <property type="entry name" value="WGR"/>
    <property type="match status" value="1"/>
</dbReference>
<evidence type="ECO:0000256" key="7">
    <source>
        <dbReference type="ARBA" id="ARBA00022533"/>
    </source>
</evidence>
<evidence type="ECO:0000256" key="28">
    <source>
        <dbReference type="ARBA" id="ARBA00048339"/>
    </source>
</evidence>
<dbReference type="PROSITE" id="PS51060">
    <property type="entry name" value="PARP_ALPHA_HD"/>
    <property type="match status" value="1"/>
</dbReference>
<evidence type="ECO:0000256" key="16">
    <source>
        <dbReference type="ARBA" id="ARBA00022833"/>
    </source>
</evidence>
<comment type="catalytic activity">
    <reaction evidence="24">
        <text>L-aspartyl-[protein] + NAD(+) = 4-O-(ADP-D-ribosyl)-L-aspartyl-[protein] + nicotinamide</text>
        <dbReference type="Rhea" id="RHEA:54424"/>
        <dbReference type="Rhea" id="RHEA-COMP:9867"/>
        <dbReference type="Rhea" id="RHEA-COMP:13832"/>
        <dbReference type="ChEBI" id="CHEBI:17154"/>
        <dbReference type="ChEBI" id="CHEBI:29961"/>
        <dbReference type="ChEBI" id="CHEBI:57540"/>
        <dbReference type="ChEBI" id="CHEBI:138102"/>
    </reaction>
    <physiologicalReaction direction="left-to-right" evidence="24">
        <dbReference type="Rhea" id="RHEA:54425"/>
    </physiologicalReaction>
</comment>
<dbReference type="InterPro" id="IPR049296">
    <property type="entry name" value="PARP1-like_PADR1_N"/>
</dbReference>
<dbReference type="PANTHER" id="PTHR10459:SF112">
    <property type="entry name" value="POLY [ADP-RIBOSE] POLYMERASE 1"/>
    <property type="match status" value="1"/>
</dbReference>
<dbReference type="InterPro" id="IPR036957">
    <property type="entry name" value="Znf_PARP_sf"/>
</dbReference>
<comment type="catalytic activity">
    <reaction evidence="26">
        <text>NAD(+) + (ADP-D-ribosyl)n-acceptor = nicotinamide + (ADP-D-ribosyl)n+1-acceptor + H(+).</text>
        <dbReference type="EC" id="2.4.2.30"/>
    </reaction>
</comment>
<feature type="domain" description="PARP-type" evidence="32">
    <location>
        <begin position="109"/>
        <end position="200"/>
    </location>
</feature>
<keyword evidence="22" id="KW-0539">Nucleus</keyword>
<evidence type="ECO:0000256" key="26">
    <source>
        <dbReference type="ARBA" id="ARBA00033987"/>
    </source>
</evidence>
<evidence type="ECO:0000256" key="21">
    <source>
        <dbReference type="ARBA" id="ARBA00023163"/>
    </source>
</evidence>
<dbReference type="SMART" id="SM00773">
    <property type="entry name" value="WGR"/>
    <property type="match status" value="1"/>
</dbReference>
<dbReference type="InterPro" id="IPR050800">
    <property type="entry name" value="ARTD/PARP"/>
</dbReference>
<evidence type="ECO:0000259" key="34">
    <source>
        <dbReference type="PROSITE" id="PS51059"/>
    </source>
</evidence>
<keyword evidence="19 30" id="KW-0520">NAD</keyword>
<dbReference type="InterPro" id="IPR008893">
    <property type="entry name" value="WGR_domain"/>
</dbReference>
<dbReference type="InterPro" id="IPR012317">
    <property type="entry name" value="Poly(ADP-ribose)pol_cat_dom"/>
</dbReference>
<feature type="domain" description="PARP alpha-helical" evidence="35">
    <location>
        <begin position="607"/>
        <end position="720"/>
    </location>
</feature>
<dbReference type="Pfam" id="PF00645">
    <property type="entry name" value="zf-PARP"/>
    <property type="match status" value="2"/>
</dbReference>
<keyword evidence="5" id="KW-0963">Cytoplasm</keyword>
<dbReference type="Pfam" id="PF02877">
    <property type="entry name" value="PARP_reg"/>
    <property type="match status" value="1"/>
</dbReference>
<dbReference type="EMBL" id="JARBDR010000657">
    <property type="protein sequence ID" value="KAJ8308841.1"/>
    <property type="molecule type" value="Genomic_DNA"/>
</dbReference>
<comment type="caution">
    <text evidence="37">The sequence shown here is derived from an EMBL/GenBank/DDBJ whole genome shotgun (WGS) entry which is preliminary data.</text>
</comment>
<keyword evidence="21" id="KW-0804">Transcription</keyword>
<dbReference type="InterPro" id="IPR036420">
    <property type="entry name" value="BRCT_dom_sf"/>
</dbReference>
<evidence type="ECO:0000256" key="24">
    <source>
        <dbReference type="ARBA" id="ARBA00024164"/>
    </source>
</evidence>
<dbReference type="CDD" id="cd08001">
    <property type="entry name" value="WGR_PARP1_like"/>
    <property type="match status" value="1"/>
</dbReference>
<evidence type="ECO:0000259" key="36">
    <source>
        <dbReference type="PROSITE" id="PS51977"/>
    </source>
</evidence>
<keyword evidence="17" id="KW-0391">Immunity</keyword>
<dbReference type="PANTHER" id="PTHR10459">
    <property type="entry name" value="DNA LIGASE"/>
    <property type="match status" value="1"/>
</dbReference>
<dbReference type="PROSITE" id="PS50172">
    <property type="entry name" value="BRCT"/>
    <property type="match status" value="1"/>
</dbReference>
<keyword evidence="7" id="KW-0021">Allosteric enzyme</keyword>
<evidence type="ECO:0000256" key="27">
    <source>
        <dbReference type="ARBA" id="ARBA00048241"/>
    </source>
</evidence>
<dbReference type="Pfam" id="PF05406">
    <property type="entry name" value="WGR"/>
    <property type="match status" value="1"/>
</dbReference>
<evidence type="ECO:0000256" key="2">
    <source>
        <dbReference type="ARBA" id="ARBA00004514"/>
    </source>
</evidence>
<comment type="catalytic activity">
    <reaction evidence="23">
        <text>L-glutamyl-[protein] + NAD(+) = 5-O-(ADP-D-ribosyl)-L-glutamyl-[protein] + nicotinamide</text>
        <dbReference type="Rhea" id="RHEA:58224"/>
        <dbReference type="Rhea" id="RHEA-COMP:10208"/>
        <dbReference type="Rhea" id="RHEA-COMP:15089"/>
        <dbReference type="ChEBI" id="CHEBI:17154"/>
        <dbReference type="ChEBI" id="CHEBI:29973"/>
        <dbReference type="ChEBI" id="CHEBI:57540"/>
        <dbReference type="ChEBI" id="CHEBI:142540"/>
    </reaction>
    <physiologicalReaction direction="left-to-right" evidence="23">
        <dbReference type="Rhea" id="RHEA:58225"/>
    </physiologicalReaction>
</comment>
<dbReference type="Gene3D" id="3.40.50.10190">
    <property type="entry name" value="BRCT domain"/>
    <property type="match status" value="1"/>
</dbReference>
<reference evidence="37 38" key="1">
    <citation type="submission" date="2022-12" db="EMBL/GenBank/DDBJ databases">
        <title>Chromosome-level genome of Tegillarca granosa.</title>
        <authorList>
            <person name="Kim J."/>
        </authorList>
    </citation>
    <scope>NUCLEOTIDE SEQUENCE [LARGE SCALE GENOMIC DNA]</scope>
    <source>
        <strain evidence="37">Teg-2019</strain>
        <tissue evidence="37">Adductor muscle</tissue>
    </source>
</reference>
<comment type="catalytic activity">
    <reaction evidence="29">
        <text>L-seryl-[protein] + NAD(+) = O-(ADP-D-ribosyl)-L-seryl-[protein] + nicotinamide + H(+)</text>
        <dbReference type="Rhea" id="RHEA:58232"/>
        <dbReference type="Rhea" id="RHEA-COMP:9863"/>
        <dbReference type="Rhea" id="RHEA-COMP:15091"/>
        <dbReference type="ChEBI" id="CHEBI:15378"/>
        <dbReference type="ChEBI" id="CHEBI:17154"/>
        <dbReference type="ChEBI" id="CHEBI:29999"/>
        <dbReference type="ChEBI" id="CHEBI:57540"/>
        <dbReference type="ChEBI" id="CHEBI:142556"/>
    </reaction>
    <physiologicalReaction direction="left-to-right" evidence="29">
        <dbReference type="Rhea" id="RHEA:58233"/>
    </physiologicalReaction>
</comment>
<comment type="catalytic activity">
    <reaction evidence="28">
        <text>L-tyrosyl-[protein] + NAD(+) = O-(ADP-D-ribosyl)-L-tyrosyl-[protein] + nicotinamide + H(+)</text>
        <dbReference type="Rhea" id="RHEA:58236"/>
        <dbReference type="Rhea" id="RHEA-COMP:10136"/>
        <dbReference type="Rhea" id="RHEA-COMP:15092"/>
        <dbReference type="ChEBI" id="CHEBI:15378"/>
        <dbReference type="ChEBI" id="CHEBI:17154"/>
        <dbReference type="ChEBI" id="CHEBI:46858"/>
        <dbReference type="ChEBI" id="CHEBI:57540"/>
        <dbReference type="ChEBI" id="CHEBI:142557"/>
    </reaction>
    <physiologicalReaction direction="left-to-right" evidence="28">
        <dbReference type="Rhea" id="RHEA:58237"/>
    </physiologicalReaction>
</comment>
<evidence type="ECO:0000256" key="18">
    <source>
        <dbReference type="ARBA" id="ARBA00023015"/>
    </source>
</evidence>
<evidence type="ECO:0000256" key="6">
    <source>
        <dbReference type="ARBA" id="ARBA00022499"/>
    </source>
</evidence>
<evidence type="ECO:0000256" key="10">
    <source>
        <dbReference type="ARBA" id="ARBA00022679"/>
    </source>
</evidence>
<keyword evidence="15" id="KW-0863">Zinc-finger</keyword>
<feature type="domain" description="PARP catalytic" evidence="34">
    <location>
        <begin position="727"/>
        <end position="920"/>
    </location>
</feature>
<evidence type="ECO:0000256" key="20">
    <source>
        <dbReference type="ARBA" id="ARBA00023125"/>
    </source>
</evidence>
<evidence type="ECO:0000256" key="31">
    <source>
        <dbReference type="SAM" id="MobiDB-lite"/>
    </source>
</evidence>
<comment type="similarity">
    <text evidence="25">Belongs to the ARTD/PARP family.</text>
</comment>
<feature type="compositionally biased region" description="Gly residues" evidence="31">
    <location>
        <begin position="85"/>
        <end position="103"/>
    </location>
</feature>
<feature type="domain" description="BRCT" evidence="33">
    <location>
        <begin position="333"/>
        <end position="425"/>
    </location>
</feature>
<comment type="subcellular location">
    <subcellularLocation>
        <location evidence="1">Chromosome</location>
    </subcellularLocation>
    <subcellularLocation>
        <location evidence="2">Cytoplasm</location>
        <location evidence="2">Cytosol</location>
    </subcellularLocation>
    <subcellularLocation>
        <location evidence="3">Nucleus</location>
        <location evidence="3">Nucleolus</location>
    </subcellularLocation>
</comment>
<dbReference type="PROSITE" id="PS51059">
    <property type="entry name" value="PARP_CATALYTIC"/>
    <property type="match status" value="1"/>
</dbReference>
<dbReference type="InterPro" id="IPR001510">
    <property type="entry name" value="Znf_PARP"/>
</dbReference>
<dbReference type="SUPFAM" id="SSF52113">
    <property type="entry name" value="BRCT domain"/>
    <property type="match status" value="1"/>
</dbReference>
<dbReference type="Gene3D" id="1.20.142.10">
    <property type="entry name" value="Poly(ADP-ribose) polymerase, regulatory domain"/>
    <property type="match status" value="1"/>
</dbReference>
<proteinExistence type="inferred from homology"/>
<accession>A0ABQ9EUH1</accession>
<gene>
    <name evidence="37" type="ORF">KUTeg_013715</name>
</gene>
<evidence type="ECO:0000256" key="12">
    <source>
        <dbReference type="ARBA" id="ARBA00022723"/>
    </source>
</evidence>
<evidence type="ECO:0000259" key="35">
    <source>
        <dbReference type="PROSITE" id="PS51060"/>
    </source>
</evidence>
<evidence type="ECO:0000256" key="22">
    <source>
        <dbReference type="ARBA" id="ARBA00023242"/>
    </source>
</evidence>
<evidence type="ECO:0000256" key="1">
    <source>
        <dbReference type="ARBA" id="ARBA00004286"/>
    </source>
</evidence>
<dbReference type="CDD" id="cd17747">
    <property type="entry name" value="BRCT_PARP1"/>
    <property type="match status" value="1"/>
</dbReference>
<evidence type="ECO:0000256" key="13">
    <source>
        <dbReference type="ARBA" id="ARBA00022737"/>
    </source>
</evidence>
<dbReference type="Proteomes" id="UP001217089">
    <property type="component" value="Unassembled WGS sequence"/>
</dbReference>
<dbReference type="SUPFAM" id="SSF57716">
    <property type="entry name" value="Glucocorticoid receptor-like (DNA-binding domain)"/>
    <property type="match status" value="2"/>
</dbReference>
<dbReference type="SUPFAM" id="SSF56399">
    <property type="entry name" value="ADP-ribosylation"/>
    <property type="match status" value="1"/>
</dbReference>
<dbReference type="SMART" id="SM00292">
    <property type="entry name" value="BRCT"/>
    <property type="match status" value="1"/>
</dbReference>
<evidence type="ECO:0000259" key="33">
    <source>
        <dbReference type="PROSITE" id="PS50172"/>
    </source>
</evidence>
<evidence type="ECO:0000256" key="29">
    <source>
        <dbReference type="ARBA" id="ARBA00048575"/>
    </source>
</evidence>
<dbReference type="SUPFAM" id="SSF142921">
    <property type="entry name" value="WGR domain-like"/>
    <property type="match status" value="1"/>
</dbReference>
<evidence type="ECO:0000256" key="15">
    <source>
        <dbReference type="ARBA" id="ARBA00022771"/>
    </source>
</evidence>
<dbReference type="SMART" id="SM01336">
    <property type="entry name" value="zf-PARP"/>
    <property type="match status" value="2"/>
</dbReference>
<dbReference type="Gene3D" id="1.10.20.130">
    <property type="match status" value="1"/>
</dbReference>
<evidence type="ECO:0000256" key="3">
    <source>
        <dbReference type="ARBA" id="ARBA00004604"/>
    </source>
</evidence>
<keyword evidence="6" id="KW-1017">Isopeptide bond</keyword>
<evidence type="ECO:0000256" key="5">
    <source>
        <dbReference type="ARBA" id="ARBA00022490"/>
    </source>
</evidence>
<dbReference type="InterPro" id="IPR036616">
    <property type="entry name" value="Poly(ADP-ribose)pol_reg_dom_sf"/>
</dbReference>
<evidence type="ECO:0000256" key="17">
    <source>
        <dbReference type="ARBA" id="ARBA00022859"/>
    </source>
</evidence>
<dbReference type="Gene3D" id="3.30.1740.10">
    <property type="entry name" value="Zinc finger, PARP-type"/>
    <property type="match status" value="2"/>
</dbReference>
<keyword evidence="38" id="KW-1185">Reference proteome</keyword>
<evidence type="ECO:0000313" key="38">
    <source>
        <dbReference type="Proteomes" id="UP001217089"/>
    </source>
</evidence>
<dbReference type="Gene3D" id="3.90.228.10">
    <property type="match status" value="1"/>
</dbReference>
<feature type="domain" description="PARP-type" evidence="32">
    <location>
        <begin position="6"/>
        <end position="88"/>
    </location>
</feature>
<dbReference type="InterPro" id="IPR004102">
    <property type="entry name" value="Poly(ADP-ribose)pol_reg_dom"/>
</dbReference>
<keyword evidence="12" id="KW-0479">Metal-binding</keyword>
<keyword evidence="16" id="KW-0862">Zinc</keyword>
<dbReference type="InterPro" id="IPR001357">
    <property type="entry name" value="BRCT_dom"/>
</dbReference>